<accession>A0A938WVI5</accession>
<evidence type="ECO:0000313" key="5">
    <source>
        <dbReference type="EMBL" id="MBM6699550.1"/>
    </source>
</evidence>
<evidence type="ECO:0000256" key="3">
    <source>
        <dbReference type="ARBA" id="ARBA00023163"/>
    </source>
</evidence>
<protein>
    <submittedName>
        <fullName evidence="5">Winged helix DNA-binding protein</fullName>
    </submittedName>
</protein>
<dbReference type="Proteomes" id="UP000718821">
    <property type="component" value="Unassembled WGS sequence"/>
</dbReference>
<dbReference type="InterPro" id="IPR023187">
    <property type="entry name" value="Tscrpt_reg_MarR-type_CS"/>
</dbReference>
<dbReference type="InterPro" id="IPR039422">
    <property type="entry name" value="MarR/SlyA-like"/>
</dbReference>
<keyword evidence="1" id="KW-0805">Transcription regulation</keyword>
<evidence type="ECO:0000313" key="6">
    <source>
        <dbReference type="Proteomes" id="UP000718821"/>
    </source>
</evidence>
<dbReference type="SMART" id="SM00347">
    <property type="entry name" value="HTH_MARR"/>
    <property type="match status" value="1"/>
</dbReference>
<organism evidence="5 6">
    <name type="scientific">Bifidobacterium pullorum subsp. saeculare</name>
    <dbReference type="NCBI Taxonomy" id="78257"/>
    <lineage>
        <taxon>Bacteria</taxon>
        <taxon>Bacillati</taxon>
        <taxon>Actinomycetota</taxon>
        <taxon>Actinomycetes</taxon>
        <taxon>Bifidobacteriales</taxon>
        <taxon>Bifidobacteriaceae</taxon>
        <taxon>Bifidobacterium</taxon>
    </lineage>
</organism>
<dbReference type="InterPro" id="IPR036388">
    <property type="entry name" value="WH-like_DNA-bd_sf"/>
</dbReference>
<dbReference type="Gene3D" id="1.10.10.10">
    <property type="entry name" value="Winged helix-like DNA-binding domain superfamily/Winged helix DNA-binding domain"/>
    <property type="match status" value="1"/>
</dbReference>
<dbReference type="PROSITE" id="PS01117">
    <property type="entry name" value="HTH_MARR_1"/>
    <property type="match status" value="1"/>
</dbReference>
<dbReference type="Pfam" id="PF12802">
    <property type="entry name" value="MarR_2"/>
    <property type="match status" value="1"/>
</dbReference>
<gene>
    <name evidence="5" type="ORF">H7U32_04305</name>
</gene>
<dbReference type="PROSITE" id="PS50995">
    <property type="entry name" value="HTH_MARR_2"/>
    <property type="match status" value="1"/>
</dbReference>
<sequence>MTDNGFALLERFNRTLRELDRVYHEMARTSGLSDCAFWTMYALYGAEEPLPQKEISQTWQYSKQTVASALQQLVRRGLVQVRLAEGSRRDKVIELTDEGLGFARRHLLPVAQAEQAALAGLGAEGAEELLDRLDGYTSLLGTLADERGLCGA</sequence>
<keyword evidence="3" id="KW-0804">Transcription</keyword>
<comment type="caution">
    <text evidence="5">The sequence shown here is derived from an EMBL/GenBank/DDBJ whole genome shotgun (WGS) entry which is preliminary data.</text>
</comment>
<dbReference type="InterPro" id="IPR036390">
    <property type="entry name" value="WH_DNA-bd_sf"/>
</dbReference>
<keyword evidence="2 5" id="KW-0238">DNA-binding</keyword>
<dbReference type="GO" id="GO:0003700">
    <property type="term" value="F:DNA-binding transcription factor activity"/>
    <property type="evidence" value="ECO:0007669"/>
    <property type="project" value="InterPro"/>
</dbReference>
<proteinExistence type="predicted"/>
<dbReference type="InterPro" id="IPR000835">
    <property type="entry name" value="HTH_MarR-typ"/>
</dbReference>
<dbReference type="EMBL" id="JACLYU010000005">
    <property type="protein sequence ID" value="MBM6699550.1"/>
    <property type="molecule type" value="Genomic_DNA"/>
</dbReference>
<keyword evidence="6" id="KW-1185">Reference proteome</keyword>
<reference evidence="5" key="2">
    <citation type="journal article" date="2021" name="Sci. Rep.">
        <title>The distribution of antibiotic resistance genes in chicken gut microbiota commensals.</title>
        <authorList>
            <person name="Juricova H."/>
            <person name="Matiasovicova J."/>
            <person name="Kubasova T."/>
            <person name="Cejkova D."/>
            <person name="Rychlik I."/>
        </authorList>
    </citation>
    <scope>NUCLEOTIDE SEQUENCE</scope>
    <source>
        <strain evidence="5">An836</strain>
    </source>
</reference>
<reference evidence="5" key="1">
    <citation type="submission" date="2020-08" db="EMBL/GenBank/DDBJ databases">
        <authorList>
            <person name="Cejkova D."/>
            <person name="Kubasova T."/>
            <person name="Jahodarova E."/>
            <person name="Rychlik I."/>
        </authorList>
    </citation>
    <scope>NUCLEOTIDE SEQUENCE</scope>
    <source>
        <strain evidence="5">An836</strain>
    </source>
</reference>
<dbReference type="PANTHER" id="PTHR33164:SF89">
    <property type="entry name" value="MARR FAMILY REGULATORY PROTEIN"/>
    <property type="match status" value="1"/>
</dbReference>
<feature type="domain" description="HTH marR-type" evidence="4">
    <location>
        <begin position="2"/>
        <end position="145"/>
    </location>
</feature>
<dbReference type="PANTHER" id="PTHR33164">
    <property type="entry name" value="TRANSCRIPTIONAL REGULATOR, MARR FAMILY"/>
    <property type="match status" value="1"/>
</dbReference>
<dbReference type="SUPFAM" id="SSF46785">
    <property type="entry name" value="Winged helix' DNA-binding domain"/>
    <property type="match status" value="1"/>
</dbReference>
<name>A0A938WVI5_9BIFI</name>
<dbReference type="GO" id="GO:0006950">
    <property type="term" value="P:response to stress"/>
    <property type="evidence" value="ECO:0007669"/>
    <property type="project" value="TreeGrafter"/>
</dbReference>
<evidence type="ECO:0000259" key="4">
    <source>
        <dbReference type="PROSITE" id="PS50995"/>
    </source>
</evidence>
<dbReference type="RefSeq" id="WP_204468383.1">
    <property type="nucleotide sequence ID" value="NZ_JACLYU010000005.1"/>
</dbReference>
<dbReference type="AlphaFoldDB" id="A0A938WVI5"/>
<evidence type="ECO:0000256" key="2">
    <source>
        <dbReference type="ARBA" id="ARBA00023125"/>
    </source>
</evidence>
<evidence type="ECO:0000256" key="1">
    <source>
        <dbReference type="ARBA" id="ARBA00023015"/>
    </source>
</evidence>
<dbReference type="GO" id="GO:0003677">
    <property type="term" value="F:DNA binding"/>
    <property type="evidence" value="ECO:0007669"/>
    <property type="project" value="UniProtKB-KW"/>
</dbReference>